<dbReference type="EMBL" id="SUTE01000072">
    <property type="protein sequence ID" value="MBE6505809.1"/>
    <property type="molecule type" value="Genomic_DNA"/>
</dbReference>
<organism evidence="1 2">
    <name type="scientific">Methanobrevibacter millerae</name>
    <dbReference type="NCBI Taxonomy" id="230361"/>
    <lineage>
        <taxon>Archaea</taxon>
        <taxon>Methanobacteriati</taxon>
        <taxon>Methanobacteriota</taxon>
        <taxon>Methanomada group</taxon>
        <taxon>Methanobacteria</taxon>
        <taxon>Methanobacteriales</taxon>
        <taxon>Methanobacteriaceae</taxon>
        <taxon>Methanobrevibacter</taxon>
    </lineage>
</organism>
<accession>A0A8T3VCG9</accession>
<evidence type="ECO:0000313" key="2">
    <source>
        <dbReference type="Proteomes" id="UP000762703"/>
    </source>
</evidence>
<protein>
    <submittedName>
        <fullName evidence="1">Uncharacterized protein</fullName>
    </submittedName>
</protein>
<reference evidence="1" key="1">
    <citation type="submission" date="2019-04" db="EMBL/GenBank/DDBJ databases">
        <title>Evolution of Biomass-Degrading Anaerobic Consortia Revealed by Metagenomics.</title>
        <authorList>
            <person name="Peng X."/>
        </authorList>
    </citation>
    <scope>NUCLEOTIDE SEQUENCE</scope>
    <source>
        <strain evidence="1">SIG12</strain>
    </source>
</reference>
<dbReference type="AlphaFoldDB" id="A0A8T3VCG9"/>
<gene>
    <name evidence="1" type="ORF">E7Z73_08795</name>
</gene>
<feature type="non-terminal residue" evidence="1">
    <location>
        <position position="114"/>
    </location>
</feature>
<comment type="caution">
    <text evidence="1">The sequence shown here is derived from an EMBL/GenBank/DDBJ whole genome shotgun (WGS) entry which is preliminary data.</text>
</comment>
<dbReference type="Proteomes" id="UP000762703">
    <property type="component" value="Unassembled WGS sequence"/>
</dbReference>
<dbReference type="RefSeq" id="WP_303737463.1">
    <property type="nucleotide sequence ID" value="NZ_SUTE01000072.1"/>
</dbReference>
<name>A0A8T3VCG9_9EURY</name>
<evidence type="ECO:0000313" key="1">
    <source>
        <dbReference type="EMBL" id="MBE6505809.1"/>
    </source>
</evidence>
<proteinExistence type="predicted"/>
<sequence>MNDINNLVYFLNSIKNALPFEDENDFRKKINENREFRIKVQKLVYLSKFFGWNNPYIFTLAQRGPYSVELKHFYTMDNLFDNLPKKIDGINLSLFLDFINNKNLLFLEATSTIL</sequence>